<dbReference type="CDD" id="cd00033">
    <property type="entry name" value="CCP"/>
    <property type="match status" value="2"/>
</dbReference>
<feature type="disulfide bond" evidence="18">
    <location>
        <begin position="113"/>
        <end position="140"/>
    </location>
</feature>
<dbReference type="SMART" id="SM00032">
    <property type="entry name" value="CCP"/>
    <property type="match status" value="3"/>
</dbReference>
<evidence type="ECO:0000313" key="23">
    <source>
        <dbReference type="Ensembl" id="ENSSFOP00015013720.2"/>
    </source>
</evidence>
<dbReference type="Gene3D" id="3.40.50.410">
    <property type="entry name" value="von Willebrand factor, type A domain"/>
    <property type="match status" value="1"/>
</dbReference>
<evidence type="ECO:0000256" key="11">
    <source>
        <dbReference type="ARBA" id="ARBA00022801"/>
    </source>
</evidence>
<dbReference type="PANTHER" id="PTHR46393:SF7">
    <property type="entry name" value="COMPLEMENT C2"/>
    <property type="match status" value="1"/>
</dbReference>
<dbReference type="SUPFAM" id="SSF50494">
    <property type="entry name" value="Trypsin-like serine proteases"/>
    <property type="match status" value="1"/>
</dbReference>
<dbReference type="InterPro" id="IPR036465">
    <property type="entry name" value="vWFA_dom_sf"/>
</dbReference>
<dbReference type="PROSITE" id="PS00135">
    <property type="entry name" value="TRYPSIN_SER"/>
    <property type="match status" value="1"/>
</dbReference>
<dbReference type="Pfam" id="PF00084">
    <property type="entry name" value="Sushi"/>
    <property type="match status" value="2"/>
</dbReference>
<proteinExistence type="predicted"/>
<feature type="domain" description="Peptidase S1" evidence="21">
    <location>
        <begin position="428"/>
        <end position="693"/>
    </location>
</feature>
<accession>A0A8C9R953</accession>
<evidence type="ECO:0000256" key="6">
    <source>
        <dbReference type="ARBA" id="ARBA00022588"/>
    </source>
</evidence>
<evidence type="ECO:0000313" key="24">
    <source>
        <dbReference type="Proteomes" id="UP000694397"/>
    </source>
</evidence>
<dbReference type="AlphaFoldDB" id="A0A8C9R953"/>
<dbReference type="RefSeq" id="XP_018614505.2">
    <property type="nucleotide sequence ID" value="XM_018758989.2"/>
</dbReference>
<dbReference type="SUPFAM" id="SSF57535">
    <property type="entry name" value="Complement control module/SCR domain"/>
    <property type="match status" value="3"/>
</dbReference>
<dbReference type="SMART" id="SM00020">
    <property type="entry name" value="Tryp_SPc"/>
    <property type="match status" value="1"/>
</dbReference>
<dbReference type="Pfam" id="PF00089">
    <property type="entry name" value="Trypsin"/>
    <property type="match status" value="2"/>
</dbReference>
<keyword evidence="8" id="KW-0645">Protease</keyword>
<evidence type="ECO:0000256" key="9">
    <source>
        <dbReference type="ARBA" id="ARBA00022729"/>
    </source>
</evidence>
<dbReference type="InterPro" id="IPR001314">
    <property type="entry name" value="Peptidase_S1A"/>
</dbReference>
<dbReference type="InterPro" id="IPR001254">
    <property type="entry name" value="Trypsin_dom"/>
</dbReference>
<dbReference type="PRINTS" id="PR00722">
    <property type="entry name" value="CHYMOTRYPSIN"/>
</dbReference>
<dbReference type="CDD" id="cd00190">
    <property type="entry name" value="Tryp_SPc"/>
    <property type="match status" value="1"/>
</dbReference>
<feature type="active site" description="Charge relay system" evidence="17">
    <location>
        <position position="521"/>
    </location>
</feature>
<feature type="signal peptide" evidence="19">
    <location>
        <begin position="1"/>
        <end position="20"/>
    </location>
</feature>
<dbReference type="InterPro" id="IPR000436">
    <property type="entry name" value="Sushi_SCR_CCP_dom"/>
</dbReference>
<feature type="active site" description="Charge relay system" evidence="17">
    <location>
        <position position="468"/>
    </location>
</feature>
<evidence type="ECO:0000256" key="15">
    <source>
        <dbReference type="ARBA" id="ARBA00023180"/>
    </source>
</evidence>
<evidence type="ECO:0000256" key="12">
    <source>
        <dbReference type="ARBA" id="ARBA00022825"/>
    </source>
</evidence>
<evidence type="ECO:0000259" key="20">
    <source>
        <dbReference type="PROSITE" id="PS50234"/>
    </source>
</evidence>
<feature type="domain" description="Sushi" evidence="22">
    <location>
        <begin position="145"/>
        <end position="202"/>
    </location>
</feature>
<dbReference type="PROSITE" id="PS50923">
    <property type="entry name" value="SUSHI"/>
    <property type="match status" value="2"/>
</dbReference>
<dbReference type="InterPro" id="IPR011360">
    <property type="entry name" value="Compl_C2_B"/>
</dbReference>
<dbReference type="InterPro" id="IPR009003">
    <property type="entry name" value="Peptidase_S1_PA"/>
</dbReference>
<dbReference type="GO" id="GO:0009617">
    <property type="term" value="P:response to bacterium"/>
    <property type="evidence" value="ECO:0007669"/>
    <property type="project" value="TreeGrafter"/>
</dbReference>
<comment type="caution">
    <text evidence="18">Lacks conserved residue(s) required for the propagation of feature annotation.</text>
</comment>
<keyword evidence="24" id="KW-1185">Reference proteome</keyword>
<dbReference type="FunFam" id="2.40.10.10:FF:000068">
    <property type="entry name" value="transmembrane protease serine 2"/>
    <property type="match status" value="1"/>
</dbReference>
<dbReference type="InterPro" id="IPR043504">
    <property type="entry name" value="Peptidase_S1_PA_chymotrypsin"/>
</dbReference>
<dbReference type="InterPro" id="IPR002035">
    <property type="entry name" value="VWF_A"/>
</dbReference>
<dbReference type="PROSITE" id="PS50234">
    <property type="entry name" value="VWFA"/>
    <property type="match status" value="1"/>
</dbReference>
<evidence type="ECO:0000259" key="22">
    <source>
        <dbReference type="PROSITE" id="PS50923"/>
    </source>
</evidence>
<dbReference type="GO" id="GO:0045087">
    <property type="term" value="P:innate immune response"/>
    <property type="evidence" value="ECO:0007669"/>
    <property type="project" value="UniProtKB-KW"/>
</dbReference>
<dbReference type="PIRSF" id="PIRSF001154">
    <property type="entry name" value="Compl_C2_B"/>
    <property type="match status" value="1"/>
</dbReference>
<keyword evidence="10" id="KW-0677">Repeat</keyword>
<dbReference type="SUPFAM" id="SSF53300">
    <property type="entry name" value="vWA-like"/>
    <property type="match status" value="1"/>
</dbReference>
<evidence type="ECO:0000256" key="13">
    <source>
        <dbReference type="ARBA" id="ARBA00022859"/>
    </source>
</evidence>
<dbReference type="Gene3D" id="2.40.10.10">
    <property type="entry name" value="Trypsin-like serine proteases"/>
    <property type="match status" value="2"/>
</dbReference>
<dbReference type="OrthoDB" id="6127264at2759"/>
<dbReference type="KEGG" id="sfm:108938433"/>
<keyword evidence="9 19" id="KW-0732">Signal</keyword>
<reference evidence="23" key="2">
    <citation type="submission" date="2025-08" db="UniProtKB">
        <authorList>
            <consortium name="Ensembl"/>
        </authorList>
    </citation>
    <scope>IDENTIFICATION</scope>
</reference>
<evidence type="ECO:0000256" key="3">
    <source>
        <dbReference type="ARBA" id="ARBA00004241"/>
    </source>
</evidence>
<dbReference type="PANTHER" id="PTHR46393">
    <property type="entry name" value="SUSHI DOMAIN-CONTAINING PROTEIN"/>
    <property type="match status" value="1"/>
</dbReference>
<evidence type="ECO:0000256" key="8">
    <source>
        <dbReference type="ARBA" id="ARBA00022670"/>
    </source>
</evidence>
<evidence type="ECO:0000256" key="17">
    <source>
        <dbReference type="PIRSR" id="PIRSR001154-1"/>
    </source>
</evidence>
<feature type="domain" description="VWFA" evidence="20">
    <location>
        <begin position="231"/>
        <end position="410"/>
    </location>
</feature>
<comment type="cofactor">
    <cofactor evidence="1">
        <name>Mn(2+)</name>
        <dbReference type="ChEBI" id="CHEBI:29035"/>
    </cofactor>
</comment>
<dbReference type="GO" id="GO:0070062">
    <property type="term" value="C:extracellular exosome"/>
    <property type="evidence" value="ECO:0007669"/>
    <property type="project" value="TreeGrafter"/>
</dbReference>
<dbReference type="GO" id="GO:0009986">
    <property type="term" value="C:cell surface"/>
    <property type="evidence" value="ECO:0007669"/>
    <property type="project" value="UniProtKB-SubCell"/>
</dbReference>
<keyword evidence="11" id="KW-0378">Hydrolase</keyword>
<evidence type="ECO:0000256" key="2">
    <source>
        <dbReference type="ARBA" id="ARBA00001946"/>
    </source>
</evidence>
<dbReference type="PROSITE" id="PS50240">
    <property type="entry name" value="TRYPSIN_DOM"/>
    <property type="match status" value="1"/>
</dbReference>
<organism evidence="23 24">
    <name type="scientific">Scleropages formosus</name>
    <name type="common">Asian bonytongue</name>
    <name type="synonym">Osteoglossum formosum</name>
    <dbReference type="NCBI Taxonomy" id="113540"/>
    <lineage>
        <taxon>Eukaryota</taxon>
        <taxon>Metazoa</taxon>
        <taxon>Chordata</taxon>
        <taxon>Craniata</taxon>
        <taxon>Vertebrata</taxon>
        <taxon>Euteleostomi</taxon>
        <taxon>Actinopterygii</taxon>
        <taxon>Neopterygii</taxon>
        <taxon>Teleostei</taxon>
        <taxon>Osteoglossocephala</taxon>
        <taxon>Osteoglossomorpha</taxon>
        <taxon>Osteoglossiformes</taxon>
        <taxon>Osteoglossidae</taxon>
        <taxon>Scleropages</taxon>
    </lineage>
</organism>
<evidence type="ECO:0000256" key="7">
    <source>
        <dbReference type="ARBA" id="ARBA00022659"/>
    </source>
</evidence>
<comment type="cofactor">
    <cofactor evidence="2">
        <name>Mg(2+)</name>
        <dbReference type="ChEBI" id="CHEBI:18420"/>
    </cofactor>
</comment>
<evidence type="ECO:0000256" key="5">
    <source>
        <dbReference type="ARBA" id="ARBA00022525"/>
    </source>
</evidence>
<dbReference type="FunFam" id="2.40.10.10:FF:000054">
    <property type="entry name" value="Complement C1r subcomponent"/>
    <property type="match status" value="1"/>
</dbReference>
<dbReference type="Proteomes" id="UP000694397">
    <property type="component" value="Chromosome 17"/>
</dbReference>
<dbReference type="GeneTree" id="ENSGT00940000158605"/>
<protein>
    <recommendedName>
        <fullName evidence="16">C3/C5 convertase</fullName>
    </recommendedName>
</protein>
<dbReference type="SMART" id="SM00327">
    <property type="entry name" value="VWA"/>
    <property type="match status" value="1"/>
</dbReference>
<keyword evidence="13" id="KW-0391">Immunity</keyword>
<feature type="disulfide bond" evidence="18">
    <location>
        <begin position="173"/>
        <end position="200"/>
    </location>
</feature>
<evidence type="ECO:0000256" key="4">
    <source>
        <dbReference type="ARBA" id="ARBA00004613"/>
    </source>
</evidence>
<dbReference type="Pfam" id="PF00092">
    <property type="entry name" value="VWA"/>
    <property type="match status" value="1"/>
</dbReference>
<evidence type="ECO:0000256" key="1">
    <source>
        <dbReference type="ARBA" id="ARBA00001936"/>
    </source>
</evidence>
<name>A0A8C9R953_SCLFO</name>
<keyword evidence="12" id="KW-0720">Serine protease</keyword>
<dbReference type="InterPro" id="IPR033116">
    <property type="entry name" value="TRYPSIN_SER"/>
</dbReference>
<feature type="domain" description="Sushi" evidence="22">
    <location>
        <begin position="83"/>
        <end position="142"/>
    </location>
</feature>
<evidence type="ECO:0000256" key="18">
    <source>
        <dbReference type="PROSITE-ProRule" id="PRU00302"/>
    </source>
</evidence>
<evidence type="ECO:0000256" key="10">
    <source>
        <dbReference type="ARBA" id="ARBA00022737"/>
    </source>
</evidence>
<comment type="subcellular location">
    <subcellularLocation>
        <location evidence="3">Cell surface</location>
    </subcellularLocation>
    <subcellularLocation>
        <location evidence="4">Secreted</location>
    </subcellularLocation>
</comment>
<evidence type="ECO:0000256" key="16">
    <source>
        <dbReference type="ARBA" id="ARBA00029636"/>
    </source>
</evidence>
<sequence length="699" mass="77312">MAVTTEFTTIAVLAFALVQADIKCPENVAISQGQVKFSGGRNTGSVLQYLCPEGTRAAPVSWRVCREDGTRSPVRKPVACVSYWCSGPITLENGWVSPRQAQYQVGDIVHFHCQPGYILYGATNITCLPTGKWTAPPAVCDTSGSLCGNPGVPAGGQRVGTRFSKGHQVRYMCFKGLALRGPRLRTCLEDGSWSGTQPECEGPHVYDDPQMIAEHFSLTEQALLNPDQELHLYFIIKASQSVGKENMETALLFLHQHGNKVVSFSKKRKMEVIIFGASARTVKYNLQGVTDPEEYREFLNGSGVNTGEALQLTFRLIKDKLPTGTQKAPAKSILILITDGRHNMGPNPFAVINNMTSTIPQPENNLDVFVIGLGGASRRDGLDKLASQRSEPRAFFLPDYDGLLEIRAKESNTTCGVRGHQEENFGRVFGGMISTDHQWPWQVLVLFRETFIGGGSIIAPQWVLTAAHVVPNKHDEDFSPTEDITIVAGVTRVLTDTHLKALRIDKCIVHEDYVPETFHFDIALLRLQKKLNFNNKIRPVCLPCTIGLSQVLSLPFQNWTSRCLHQDLILTGHGGSDPRTISGFVTGWGHTNNRRKLSTDLMYGNIWIKKREECEDLSKIFNIELTEEKLCARGEGVDSCPGDSGGPFVIKKNGRWIQIGIVSYGTSVICKNGTTGFYTSVPRLMPWIREKVGEDIQFA</sequence>
<dbReference type="InterPro" id="IPR035976">
    <property type="entry name" value="Sushi/SCR/CCP_sf"/>
</dbReference>
<keyword evidence="5" id="KW-0964">Secreted</keyword>
<feature type="chain" id="PRO_5034512637" description="C3/C5 convertase" evidence="19">
    <location>
        <begin position="21"/>
        <end position="699"/>
    </location>
</feature>
<keyword evidence="15" id="KW-0325">Glycoprotein</keyword>
<dbReference type="GO" id="GO:0006956">
    <property type="term" value="P:complement activation"/>
    <property type="evidence" value="ECO:0007669"/>
    <property type="project" value="InterPro"/>
</dbReference>
<keyword evidence="6" id="KW-0399">Innate immunity</keyword>
<keyword evidence="14 18" id="KW-1015">Disulfide bond</keyword>
<reference evidence="23 24" key="1">
    <citation type="submission" date="2019-04" db="EMBL/GenBank/DDBJ databases">
        <authorList>
            <consortium name="Wellcome Sanger Institute Data Sharing"/>
        </authorList>
    </citation>
    <scope>NUCLEOTIDE SEQUENCE [LARGE SCALE GENOMIC DNA]</scope>
</reference>
<dbReference type="GO" id="GO:0006508">
    <property type="term" value="P:proteolysis"/>
    <property type="evidence" value="ECO:0007669"/>
    <property type="project" value="UniProtKB-KW"/>
</dbReference>
<evidence type="ECO:0000256" key="19">
    <source>
        <dbReference type="SAM" id="SignalP"/>
    </source>
</evidence>
<feature type="active site" description="Charge relay system" evidence="17">
    <location>
        <position position="644"/>
    </location>
</feature>
<gene>
    <name evidence="23" type="primary">LOC108938433</name>
</gene>
<evidence type="ECO:0000259" key="21">
    <source>
        <dbReference type="PROSITE" id="PS50240"/>
    </source>
</evidence>
<dbReference type="Ensembl" id="ENSSFOT00015013889.2">
    <property type="protein sequence ID" value="ENSSFOP00015013720.2"/>
    <property type="gene ID" value="ENSSFOG00015008860.2"/>
</dbReference>
<keyword evidence="7 18" id="KW-0768">Sushi</keyword>
<reference evidence="23" key="3">
    <citation type="submission" date="2025-09" db="UniProtKB">
        <authorList>
            <consortium name="Ensembl"/>
        </authorList>
    </citation>
    <scope>IDENTIFICATION</scope>
</reference>
<dbReference type="GeneID" id="108938433"/>
<evidence type="ECO:0000256" key="14">
    <source>
        <dbReference type="ARBA" id="ARBA00023157"/>
    </source>
</evidence>
<dbReference type="GO" id="GO:0004252">
    <property type="term" value="F:serine-type endopeptidase activity"/>
    <property type="evidence" value="ECO:0007669"/>
    <property type="project" value="InterPro"/>
</dbReference>
<dbReference type="Gene3D" id="2.10.70.10">
    <property type="entry name" value="Complement Module, domain 1"/>
    <property type="match status" value="3"/>
</dbReference>